<protein>
    <submittedName>
        <fullName evidence="2">DUF1604 domain-containing protein</fullName>
    </submittedName>
</protein>
<organism evidence="1 2">
    <name type="scientific">Strongyloides venezuelensis</name>
    <name type="common">Threadworm</name>
    <dbReference type="NCBI Taxonomy" id="75913"/>
    <lineage>
        <taxon>Eukaryota</taxon>
        <taxon>Metazoa</taxon>
        <taxon>Ecdysozoa</taxon>
        <taxon>Nematoda</taxon>
        <taxon>Chromadorea</taxon>
        <taxon>Rhabditida</taxon>
        <taxon>Tylenchina</taxon>
        <taxon>Panagrolaimomorpha</taxon>
        <taxon>Strongyloidoidea</taxon>
        <taxon>Strongyloididae</taxon>
        <taxon>Strongyloides</taxon>
    </lineage>
</organism>
<name>A0A0K0F616_STRVS</name>
<dbReference type="Proteomes" id="UP000035680">
    <property type="component" value="Unassembled WGS sequence"/>
</dbReference>
<reference evidence="1" key="1">
    <citation type="submission" date="2014-07" db="EMBL/GenBank/DDBJ databases">
        <authorList>
            <person name="Martin A.A"/>
            <person name="De Silva N."/>
        </authorList>
    </citation>
    <scope>NUCLEOTIDE SEQUENCE</scope>
</reference>
<dbReference type="WBParaSite" id="SVE_0425900.1">
    <property type="protein sequence ID" value="SVE_0425900.1"/>
    <property type="gene ID" value="SVE_0425900"/>
</dbReference>
<evidence type="ECO:0000313" key="2">
    <source>
        <dbReference type="WBParaSite" id="SVE_0425900.1"/>
    </source>
</evidence>
<keyword evidence="1" id="KW-1185">Reference proteome</keyword>
<accession>A0A0K0F616</accession>
<sequence length="234" mass="26904">MGFETLPFLSSKGSYSLFQFGKAKRLQNFDEPFINVDSRFNKNNVEIPVQVVPKGIYAYTDRQSDFNSNFKLPDINNPIDISGSMKSKNNYINGLYLPMPFGMEPVNVQLFRENEQENAIEGTFSSEEKVRKAKEKAKVICRKGPTQECDEALEKYYSLMSEDVNDKEMPLFEKLVKLTDTIGSAGYRNDKKKGLGVLFSMPGMKEPVYWKARFDNFDDNYMSVNANMPKFNNY</sequence>
<evidence type="ECO:0000313" key="1">
    <source>
        <dbReference type="Proteomes" id="UP000035680"/>
    </source>
</evidence>
<reference evidence="2" key="2">
    <citation type="submission" date="2015-08" db="UniProtKB">
        <authorList>
            <consortium name="WormBaseParasite"/>
        </authorList>
    </citation>
    <scope>IDENTIFICATION</scope>
</reference>
<proteinExistence type="predicted"/>
<dbReference type="AlphaFoldDB" id="A0A0K0F616"/>